<proteinExistence type="predicted"/>
<evidence type="ECO:0000313" key="3">
    <source>
        <dbReference type="Proteomes" id="UP000307440"/>
    </source>
</evidence>
<gene>
    <name evidence="2" type="ORF">FA15DRAFT_659580</name>
</gene>
<evidence type="ECO:0000313" key="2">
    <source>
        <dbReference type="EMBL" id="TFK19834.1"/>
    </source>
</evidence>
<protein>
    <submittedName>
        <fullName evidence="2">Uncharacterized protein</fullName>
    </submittedName>
</protein>
<reference evidence="2 3" key="1">
    <citation type="journal article" date="2019" name="Nat. Ecol. Evol.">
        <title>Megaphylogeny resolves global patterns of mushroom evolution.</title>
        <authorList>
            <person name="Varga T."/>
            <person name="Krizsan K."/>
            <person name="Foldi C."/>
            <person name="Dima B."/>
            <person name="Sanchez-Garcia M."/>
            <person name="Sanchez-Ramirez S."/>
            <person name="Szollosi G.J."/>
            <person name="Szarkandi J.G."/>
            <person name="Papp V."/>
            <person name="Albert L."/>
            <person name="Andreopoulos W."/>
            <person name="Angelini C."/>
            <person name="Antonin V."/>
            <person name="Barry K.W."/>
            <person name="Bougher N.L."/>
            <person name="Buchanan P."/>
            <person name="Buyck B."/>
            <person name="Bense V."/>
            <person name="Catcheside P."/>
            <person name="Chovatia M."/>
            <person name="Cooper J."/>
            <person name="Damon W."/>
            <person name="Desjardin D."/>
            <person name="Finy P."/>
            <person name="Geml J."/>
            <person name="Haridas S."/>
            <person name="Hughes K."/>
            <person name="Justo A."/>
            <person name="Karasinski D."/>
            <person name="Kautmanova I."/>
            <person name="Kiss B."/>
            <person name="Kocsube S."/>
            <person name="Kotiranta H."/>
            <person name="LaButti K.M."/>
            <person name="Lechner B.E."/>
            <person name="Liimatainen K."/>
            <person name="Lipzen A."/>
            <person name="Lukacs Z."/>
            <person name="Mihaltcheva S."/>
            <person name="Morgado L.N."/>
            <person name="Niskanen T."/>
            <person name="Noordeloos M.E."/>
            <person name="Ohm R.A."/>
            <person name="Ortiz-Santana B."/>
            <person name="Ovrebo C."/>
            <person name="Racz N."/>
            <person name="Riley R."/>
            <person name="Savchenko A."/>
            <person name="Shiryaev A."/>
            <person name="Soop K."/>
            <person name="Spirin V."/>
            <person name="Szebenyi C."/>
            <person name="Tomsovsky M."/>
            <person name="Tulloss R.E."/>
            <person name="Uehling J."/>
            <person name="Grigoriev I.V."/>
            <person name="Vagvolgyi C."/>
            <person name="Papp T."/>
            <person name="Martin F.M."/>
            <person name="Miettinen O."/>
            <person name="Hibbett D.S."/>
            <person name="Nagy L.G."/>
        </authorList>
    </citation>
    <scope>NUCLEOTIDE SEQUENCE [LARGE SCALE GENOMIC DNA]</scope>
    <source>
        <strain evidence="2 3">CBS 121175</strain>
    </source>
</reference>
<feature type="region of interest" description="Disordered" evidence="1">
    <location>
        <begin position="168"/>
        <end position="192"/>
    </location>
</feature>
<name>A0A5C3KIC5_COPMA</name>
<dbReference type="EMBL" id="ML210323">
    <property type="protein sequence ID" value="TFK19834.1"/>
    <property type="molecule type" value="Genomic_DNA"/>
</dbReference>
<organism evidence="2 3">
    <name type="scientific">Coprinopsis marcescibilis</name>
    <name type="common">Agaric fungus</name>
    <name type="synonym">Psathyrella marcescibilis</name>
    <dbReference type="NCBI Taxonomy" id="230819"/>
    <lineage>
        <taxon>Eukaryota</taxon>
        <taxon>Fungi</taxon>
        <taxon>Dikarya</taxon>
        <taxon>Basidiomycota</taxon>
        <taxon>Agaricomycotina</taxon>
        <taxon>Agaricomycetes</taxon>
        <taxon>Agaricomycetidae</taxon>
        <taxon>Agaricales</taxon>
        <taxon>Agaricineae</taxon>
        <taxon>Psathyrellaceae</taxon>
        <taxon>Coprinopsis</taxon>
    </lineage>
</organism>
<accession>A0A5C3KIC5</accession>
<feature type="compositionally biased region" description="Basic and acidic residues" evidence="1">
    <location>
        <begin position="177"/>
        <end position="192"/>
    </location>
</feature>
<evidence type="ECO:0000256" key="1">
    <source>
        <dbReference type="SAM" id="MobiDB-lite"/>
    </source>
</evidence>
<dbReference type="STRING" id="230819.A0A5C3KIC5"/>
<dbReference type="Proteomes" id="UP000307440">
    <property type="component" value="Unassembled WGS sequence"/>
</dbReference>
<sequence>MVAIKSIIFELFLPSPKKKCNIGNFQVEIDRARDPERTKFLAETQSTFNKMIGIKKDANIVGHSAAVEDEVAVNVFEQEQTNANPVLVPIQPGWRYLNGRWNHSLSEQFASWMVKHQIISKESKEDAVLDFLARVAQLSGLLKKNSRQPNETLAAFEKRRVEVKVKEEKRAKKNTRRTGEVTEESRGNEEEDAAWKRVDEVIDLLGYGSMSSDESEYDDAGLATGNVLVGLMPWNSTEIMSIMKLVDADRRNKAVKGIQRPAVQENCKDGPATELLQPNVLPGPV</sequence>
<dbReference type="AlphaFoldDB" id="A0A5C3KIC5"/>
<dbReference type="OrthoDB" id="3224221at2759"/>
<keyword evidence="3" id="KW-1185">Reference proteome</keyword>